<dbReference type="InterPro" id="IPR029058">
    <property type="entry name" value="AB_hydrolase_fold"/>
</dbReference>
<dbReference type="HOGENOM" id="CLU_054209_0_0_9"/>
<dbReference type="RefSeq" id="WP_021753368.1">
    <property type="nucleotide sequence ID" value="NZ_KI271860.1"/>
</dbReference>
<feature type="binding site" evidence="2">
    <location>
        <position position="84"/>
    </location>
    <ligand>
        <name>substrate</name>
    </ligand>
</feature>
<reference evidence="4 5" key="1">
    <citation type="submission" date="2013-08" db="EMBL/GenBank/DDBJ databases">
        <authorList>
            <person name="Weinstock G."/>
            <person name="Sodergren E."/>
            <person name="Wylie T."/>
            <person name="Fulton L."/>
            <person name="Fulton R."/>
            <person name="Fronick C."/>
            <person name="O'Laughlin M."/>
            <person name="Godfrey J."/>
            <person name="Miner T."/>
            <person name="Herter B."/>
            <person name="Appelbaum E."/>
            <person name="Cordes M."/>
            <person name="Lek S."/>
            <person name="Wollam A."/>
            <person name="Pepin K.H."/>
            <person name="Palsikar V.B."/>
            <person name="Mitreva M."/>
            <person name="Wilson R.K."/>
        </authorList>
    </citation>
    <scope>NUCLEOTIDE SEQUENCE [LARGE SCALE GENOMIC DNA]</scope>
    <source>
        <strain evidence="4 5">ATCC 700627</strain>
    </source>
</reference>
<proteinExistence type="predicted"/>
<evidence type="ECO:0000259" key="3">
    <source>
        <dbReference type="Pfam" id="PF05448"/>
    </source>
</evidence>
<feature type="active site" description="Charge relay system" evidence="1">
    <location>
        <position position="294"/>
    </location>
</feature>
<dbReference type="PANTHER" id="PTHR40111:SF1">
    <property type="entry name" value="CEPHALOSPORIN-C DEACETYLASE"/>
    <property type="match status" value="1"/>
</dbReference>
<dbReference type="PANTHER" id="PTHR40111">
    <property type="entry name" value="CEPHALOSPORIN-C DEACETYLASE"/>
    <property type="match status" value="1"/>
</dbReference>
<dbReference type="Proteomes" id="UP000016637">
    <property type="component" value="Unassembled WGS sequence"/>
</dbReference>
<sequence length="311" mass="35884">MNLEKYIGAWKKPNNFDEFWNGKLDEIRQVPLDYKIIKKEFSNFKNIEYYDLYFTSFDGAVIYAKYIKSKLNKPSPVLFYFHGYPASSRNWLEKTAYTSLGYSVLAMDFRGQGGKSEDIGGIYGSTVFGHITIGLDSIIDNLLYVKNIMDMCLLVRIAGELDGVDKNNFVTYGASQGGAFSIMCAALNKNIKKCISLYPFLSDYKKVYDLDRDTGAYGELRLYSRWFNNDEKRNKEIFDKLAYIDTKNFSSKVRAKVLFGMSGVDSDCPLETQYAVFNNLICEKKLCFYKKYDHEAIASYNNEIFKFLLEK</sequence>
<protein>
    <submittedName>
        <fullName evidence="4">Acetyl xylan esterase</fullName>
    </submittedName>
</protein>
<dbReference type="eggNOG" id="COG3458">
    <property type="taxonomic scope" value="Bacteria"/>
</dbReference>
<feature type="active site" description="Nucleophile" evidence="1">
    <location>
        <position position="175"/>
    </location>
</feature>
<gene>
    <name evidence="4" type="ORF">HMPREF1983_00723</name>
</gene>
<dbReference type="EMBL" id="AWVP01000044">
    <property type="protein sequence ID" value="ERK58696.1"/>
    <property type="molecule type" value="Genomic_DNA"/>
</dbReference>
<comment type="caution">
    <text evidence="4">The sequence shown here is derived from an EMBL/GenBank/DDBJ whole genome shotgun (WGS) entry which is preliminary data.</text>
</comment>
<keyword evidence="5" id="KW-1185">Reference proteome</keyword>
<evidence type="ECO:0000256" key="1">
    <source>
        <dbReference type="PIRSR" id="PIRSR639069-1"/>
    </source>
</evidence>
<dbReference type="InterPro" id="IPR039069">
    <property type="entry name" value="CE7"/>
</dbReference>
<dbReference type="Pfam" id="PF05448">
    <property type="entry name" value="AXE1"/>
    <property type="match status" value="1"/>
</dbReference>
<feature type="domain" description="Acetyl xylan esterase" evidence="3">
    <location>
        <begin position="2"/>
        <end position="309"/>
    </location>
</feature>
<evidence type="ECO:0000313" key="4">
    <source>
        <dbReference type="EMBL" id="ERK58696.1"/>
    </source>
</evidence>
<organism evidence="4 5">
    <name type="scientific">Gemella bergeri ATCC 700627</name>
    <dbReference type="NCBI Taxonomy" id="1321820"/>
    <lineage>
        <taxon>Bacteria</taxon>
        <taxon>Bacillati</taxon>
        <taxon>Bacillota</taxon>
        <taxon>Bacilli</taxon>
        <taxon>Bacillales</taxon>
        <taxon>Gemellaceae</taxon>
        <taxon>Gemella</taxon>
    </lineage>
</organism>
<dbReference type="AlphaFoldDB" id="U2QQB4"/>
<dbReference type="Gene3D" id="3.40.50.1820">
    <property type="entry name" value="alpha/beta hydrolase"/>
    <property type="match status" value="1"/>
</dbReference>
<accession>U2QQB4</accession>
<dbReference type="PATRIC" id="fig|1321820.3.peg.707"/>
<dbReference type="GO" id="GO:0052689">
    <property type="term" value="F:carboxylic ester hydrolase activity"/>
    <property type="evidence" value="ECO:0007669"/>
    <property type="project" value="TreeGrafter"/>
</dbReference>
<name>U2QQB4_9BACL</name>
<evidence type="ECO:0000256" key="2">
    <source>
        <dbReference type="PIRSR" id="PIRSR639069-2"/>
    </source>
</evidence>
<dbReference type="GO" id="GO:0005976">
    <property type="term" value="P:polysaccharide metabolic process"/>
    <property type="evidence" value="ECO:0007669"/>
    <property type="project" value="TreeGrafter"/>
</dbReference>
<feature type="active site" description="Charge relay system" evidence="1">
    <location>
        <position position="265"/>
    </location>
</feature>
<dbReference type="InterPro" id="IPR008391">
    <property type="entry name" value="AXE1_dom"/>
</dbReference>
<evidence type="ECO:0000313" key="5">
    <source>
        <dbReference type="Proteomes" id="UP000016637"/>
    </source>
</evidence>
<dbReference type="SUPFAM" id="SSF53474">
    <property type="entry name" value="alpha/beta-Hydrolases"/>
    <property type="match status" value="1"/>
</dbReference>